<name>A0ABW2QA18_9MICO</name>
<dbReference type="PANTHER" id="PTHR43649:SF11">
    <property type="entry name" value="ABC TRANSPORTER SUBSTRATE-BINDING PROTEIN YESO-RELATED"/>
    <property type="match status" value="1"/>
</dbReference>
<dbReference type="InterPro" id="IPR006059">
    <property type="entry name" value="SBP"/>
</dbReference>
<sequence length="447" mass="47564">MRTTRMRLRRGALAAGTGAALLLTAACGQAENMDDQGGGGGDDTGAGGEVTIRFAWWGNPDRARMTQEAIDAFNEEHPDITVETEFTDFDAYWDRLATSVAAGDEPDVITMGGAYPREYGSRGTLLDLAEVSDIIDTSVYDEAALANGHFDGTQYGVPTGVNSYGVVANPRVFEEAGVPMPDDDSWSWEDYAEIAAEISANSPDDVYGSEDPTAPDTLDLFADQHTGSGLYTEDGGLAVTPDTVEQWFDLTTGLVESGATPEATVSVELMGQPNPEQTLMGQGLAGMTFAWTNQLQAFAEASGDDLVMLRAPGETTEQEPGQWLQASQLYTIGANSDHPEAAAELISFLTTSTAAADAIGSDRGVPAVAELREHLEPDLQPVQQTEYAYIDRMTGLIDGDFVIGPPGSADSPSIMDRVNEQVLFEQLSPAEGGQQFIDEMNAAIESS</sequence>
<evidence type="ECO:0000313" key="2">
    <source>
        <dbReference type="EMBL" id="MFC7404243.1"/>
    </source>
</evidence>
<evidence type="ECO:0000256" key="1">
    <source>
        <dbReference type="SAM" id="SignalP"/>
    </source>
</evidence>
<dbReference type="InterPro" id="IPR050490">
    <property type="entry name" value="Bact_solute-bd_prot1"/>
</dbReference>
<dbReference type="Gene3D" id="3.40.190.10">
    <property type="entry name" value="Periplasmic binding protein-like II"/>
    <property type="match status" value="2"/>
</dbReference>
<comment type="caution">
    <text evidence="2">The sequence shown here is derived from an EMBL/GenBank/DDBJ whole genome shotgun (WGS) entry which is preliminary data.</text>
</comment>
<feature type="chain" id="PRO_5045968239" evidence="1">
    <location>
        <begin position="31"/>
        <end position="447"/>
    </location>
</feature>
<dbReference type="Proteomes" id="UP001596455">
    <property type="component" value="Unassembled WGS sequence"/>
</dbReference>
<dbReference type="RefSeq" id="WP_382391445.1">
    <property type="nucleotide sequence ID" value="NZ_JBHTCQ010000001.1"/>
</dbReference>
<dbReference type="EMBL" id="JBHTCQ010000001">
    <property type="protein sequence ID" value="MFC7404243.1"/>
    <property type="molecule type" value="Genomic_DNA"/>
</dbReference>
<reference evidence="3" key="1">
    <citation type="journal article" date="2019" name="Int. J. Syst. Evol. Microbiol.">
        <title>The Global Catalogue of Microorganisms (GCM) 10K type strain sequencing project: providing services to taxonomists for standard genome sequencing and annotation.</title>
        <authorList>
            <consortium name="The Broad Institute Genomics Platform"/>
            <consortium name="The Broad Institute Genome Sequencing Center for Infectious Disease"/>
            <person name="Wu L."/>
            <person name="Ma J."/>
        </authorList>
    </citation>
    <scope>NUCLEOTIDE SEQUENCE [LARGE SCALE GENOMIC DNA]</scope>
    <source>
        <strain evidence="3">JCM 1490</strain>
    </source>
</reference>
<dbReference type="PANTHER" id="PTHR43649">
    <property type="entry name" value="ARABINOSE-BINDING PROTEIN-RELATED"/>
    <property type="match status" value="1"/>
</dbReference>
<protein>
    <submittedName>
        <fullName evidence="2">ABC transporter substrate-binding protein</fullName>
    </submittedName>
</protein>
<feature type="signal peptide" evidence="1">
    <location>
        <begin position="1"/>
        <end position="30"/>
    </location>
</feature>
<keyword evidence="1" id="KW-0732">Signal</keyword>
<dbReference type="Pfam" id="PF13416">
    <property type="entry name" value="SBP_bac_8"/>
    <property type="match status" value="1"/>
</dbReference>
<proteinExistence type="predicted"/>
<dbReference type="SUPFAM" id="SSF53850">
    <property type="entry name" value="Periplasmic binding protein-like II"/>
    <property type="match status" value="1"/>
</dbReference>
<keyword evidence="3" id="KW-1185">Reference proteome</keyword>
<organism evidence="2 3">
    <name type="scientific">Georgenia alba</name>
    <dbReference type="NCBI Taxonomy" id="2233858"/>
    <lineage>
        <taxon>Bacteria</taxon>
        <taxon>Bacillati</taxon>
        <taxon>Actinomycetota</taxon>
        <taxon>Actinomycetes</taxon>
        <taxon>Micrococcales</taxon>
        <taxon>Bogoriellaceae</taxon>
        <taxon>Georgenia</taxon>
    </lineage>
</organism>
<evidence type="ECO:0000313" key="3">
    <source>
        <dbReference type="Proteomes" id="UP001596455"/>
    </source>
</evidence>
<accession>A0ABW2QA18</accession>
<dbReference type="PROSITE" id="PS51257">
    <property type="entry name" value="PROKAR_LIPOPROTEIN"/>
    <property type="match status" value="1"/>
</dbReference>
<gene>
    <name evidence="2" type="ORF">ACFQQL_03895</name>
</gene>